<comment type="caution">
    <text evidence="1">The sequence shown here is derived from an EMBL/GenBank/DDBJ whole genome shotgun (WGS) entry which is preliminary data.</text>
</comment>
<dbReference type="Gene3D" id="3.60.20.10">
    <property type="entry name" value="Glutamine Phosphoribosylpyrophosphate, subunit 1, domain 1"/>
    <property type="match status" value="1"/>
</dbReference>
<dbReference type="RefSeq" id="WP_070115996.1">
    <property type="nucleotide sequence ID" value="NZ_CAXATG010000007.1"/>
</dbReference>
<dbReference type="GO" id="GO:0051603">
    <property type="term" value="P:proteolysis involved in protein catabolic process"/>
    <property type="evidence" value="ECO:0007669"/>
    <property type="project" value="InterPro"/>
</dbReference>
<accession>A0A1E8CIW4</accession>
<dbReference type="InterPro" id="IPR016545">
    <property type="entry name" value="UCP009120_prtse"/>
</dbReference>
<dbReference type="SUPFAM" id="SSF56235">
    <property type="entry name" value="N-terminal nucleophile aminohydrolases (Ntn hydrolases)"/>
    <property type="match status" value="1"/>
</dbReference>
<dbReference type="InterPro" id="IPR001353">
    <property type="entry name" value="Proteasome_sua/b"/>
</dbReference>
<keyword evidence="2" id="KW-1185">Reference proteome</keyword>
<name>A0A1E8CIW4_9GAMM</name>
<dbReference type="Pfam" id="PF00227">
    <property type="entry name" value="Proteasome"/>
    <property type="match status" value="1"/>
</dbReference>
<dbReference type="InterPro" id="IPR029055">
    <property type="entry name" value="Ntn_hydrolases_N"/>
</dbReference>
<gene>
    <name evidence="1" type="ORF">PHACT_03840</name>
</gene>
<organism evidence="1 2">
    <name type="scientific">Pseudohongiella acticola</name>
    <dbReference type="NCBI Taxonomy" id="1524254"/>
    <lineage>
        <taxon>Bacteria</taxon>
        <taxon>Pseudomonadati</taxon>
        <taxon>Pseudomonadota</taxon>
        <taxon>Gammaproteobacteria</taxon>
        <taxon>Pseudomonadales</taxon>
        <taxon>Pseudohongiellaceae</taxon>
        <taxon>Pseudohongiella</taxon>
    </lineage>
</organism>
<dbReference type="STRING" id="1524254.PHACT_03840"/>
<dbReference type="GO" id="GO:0005839">
    <property type="term" value="C:proteasome core complex"/>
    <property type="evidence" value="ECO:0007669"/>
    <property type="project" value="InterPro"/>
</dbReference>
<evidence type="ECO:0000313" key="1">
    <source>
        <dbReference type="EMBL" id="OFE12373.1"/>
    </source>
</evidence>
<reference evidence="2" key="1">
    <citation type="submission" date="2016-07" db="EMBL/GenBank/DDBJ databases">
        <authorList>
            <person name="Florea S."/>
            <person name="Webb J.S."/>
            <person name="Jaromczyk J."/>
            <person name="Schardl C.L."/>
        </authorList>
    </citation>
    <scope>NUCLEOTIDE SEQUENCE [LARGE SCALE GENOMIC DNA]</scope>
    <source>
        <strain evidence="2">KCTC 42131</strain>
    </source>
</reference>
<dbReference type="Proteomes" id="UP000175669">
    <property type="component" value="Unassembled WGS sequence"/>
</dbReference>
<protein>
    <submittedName>
        <fullName evidence="1">Peptidase</fullName>
    </submittedName>
</protein>
<dbReference type="EMBL" id="MASR01000001">
    <property type="protein sequence ID" value="OFE12373.1"/>
    <property type="molecule type" value="Genomic_DNA"/>
</dbReference>
<dbReference type="OrthoDB" id="9786336at2"/>
<evidence type="ECO:0000313" key="2">
    <source>
        <dbReference type="Proteomes" id="UP000175669"/>
    </source>
</evidence>
<proteinExistence type="predicted"/>
<sequence length="256" mass="28603">MTYCVAIAVDAGLVFCSDSRTNAGIDRVSTYSKMFRFGVDGQRQFVILSSGNLGTTQATISRVKRDIKERAMQSLLTVESISEAADYLGGISRTVQEKHDAHGTGFEASFVIGGQIAGKKHRIMMVYPEGNHITSSHDTPYLQIGESKYGKPILDRILTRDLNLDTCALCALVSMDSTMRSNLSVGPPIEMLVYRTDTLTLDTPLRFDEDSEFLREVKRSWDQRLKDAFRQMPPFAWAAAWDKNPGRAVNYNDDQD</sequence>
<dbReference type="AlphaFoldDB" id="A0A1E8CIW4"/>
<dbReference type="PIRSF" id="PIRSF009120">
    <property type="entry name" value="UCP009120_prtse"/>
    <property type="match status" value="1"/>
</dbReference>